<dbReference type="HOGENOM" id="CLU_2451661_0_0_11"/>
<evidence type="ECO:0000313" key="2">
    <source>
        <dbReference type="Proteomes" id="UP000030300"/>
    </source>
</evidence>
<protein>
    <submittedName>
        <fullName evidence="1">Uncharacterized protein</fullName>
    </submittedName>
</protein>
<accession>A0A0A1DK68</accession>
<dbReference type="RefSeq" id="WP_158510203.1">
    <property type="nucleotide sequence ID" value="NZ_CP009896.1"/>
</dbReference>
<name>A0A0A1DK68_NOCSI</name>
<reference evidence="1 2" key="1">
    <citation type="journal article" date="2015" name="Genome Announc.">
        <title>Complete Genome Sequence of Steroid-Transforming Nocardioides simplex VKM Ac-2033D.</title>
        <authorList>
            <person name="Shtratnikova V.Y."/>
            <person name="Schelkunov M.I."/>
            <person name="Pekov Y.A."/>
            <person name="Fokina V.V."/>
            <person name="Logacheva M.D."/>
            <person name="Sokolov S.L."/>
            <person name="Bragin E.Y."/>
            <person name="Ashapkin V.V."/>
            <person name="Donova M.V."/>
        </authorList>
    </citation>
    <scope>NUCLEOTIDE SEQUENCE [LARGE SCALE GENOMIC DNA]</scope>
    <source>
        <strain evidence="1 2">VKM Ac-2033D</strain>
    </source>
</reference>
<dbReference type="STRING" id="2045.KR76_15015"/>
<keyword evidence="2" id="KW-1185">Reference proteome</keyword>
<dbReference type="InterPro" id="IPR001387">
    <property type="entry name" value="Cro/C1-type_HTH"/>
</dbReference>
<evidence type="ECO:0000313" key="1">
    <source>
        <dbReference type="EMBL" id="AIY17744.2"/>
    </source>
</evidence>
<dbReference type="KEGG" id="psim:KR76_15015"/>
<dbReference type="OrthoDB" id="5147972at2"/>
<dbReference type="InterPro" id="IPR010982">
    <property type="entry name" value="Lambda_DNA-bd_dom_sf"/>
</dbReference>
<dbReference type="Gene3D" id="1.10.260.40">
    <property type="entry name" value="lambda repressor-like DNA-binding domains"/>
    <property type="match status" value="1"/>
</dbReference>
<organism evidence="1 2">
    <name type="scientific">Nocardioides simplex</name>
    <name type="common">Arthrobacter simplex</name>
    <dbReference type="NCBI Taxonomy" id="2045"/>
    <lineage>
        <taxon>Bacteria</taxon>
        <taxon>Bacillati</taxon>
        <taxon>Actinomycetota</taxon>
        <taxon>Actinomycetes</taxon>
        <taxon>Propionibacteriales</taxon>
        <taxon>Nocardioidaceae</taxon>
        <taxon>Pimelobacter</taxon>
    </lineage>
</organism>
<dbReference type="SMART" id="SM00530">
    <property type="entry name" value="HTH_XRE"/>
    <property type="match status" value="1"/>
</dbReference>
<dbReference type="Proteomes" id="UP000030300">
    <property type="component" value="Chromosome"/>
</dbReference>
<dbReference type="GO" id="GO:0003677">
    <property type="term" value="F:DNA binding"/>
    <property type="evidence" value="ECO:0007669"/>
    <property type="project" value="InterPro"/>
</dbReference>
<dbReference type="Pfam" id="PF13560">
    <property type="entry name" value="HTH_31"/>
    <property type="match status" value="1"/>
</dbReference>
<dbReference type="GeneID" id="96610164"/>
<sequence length="89" mass="9861">MYVIDPGKLKRRRKSLGLSQMQVAVLSKCTQQYVSLLESGRDSDCSEDIAIRICRTLQVELEDYFEARPIIRNSAIATPSRGTGNGNAA</sequence>
<dbReference type="AlphaFoldDB" id="A0A0A1DK68"/>
<gene>
    <name evidence="1" type="ORF">KR76_15015</name>
</gene>
<dbReference type="CDD" id="cd00093">
    <property type="entry name" value="HTH_XRE"/>
    <property type="match status" value="1"/>
</dbReference>
<proteinExistence type="predicted"/>
<dbReference type="eggNOG" id="ENOG502ZQ9B">
    <property type="taxonomic scope" value="Bacteria"/>
</dbReference>
<dbReference type="PROSITE" id="PS50943">
    <property type="entry name" value="HTH_CROC1"/>
    <property type="match status" value="1"/>
</dbReference>
<dbReference type="SUPFAM" id="SSF47413">
    <property type="entry name" value="lambda repressor-like DNA-binding domains"/>
    <property type="match status" value="1"/>
</dbReference>
<dbReference type="EMBL" id="CP009896">
    <property type="protein sequence ID" value="AIY17744.2"/>
    <property type="molecule type" value="Genomic_DNA"/>
</dbReference>